<reference evidence="9" key="1">
    <citation type="submission" date="2021-02" db="EMBL/GenBank/DDBJ databases">
        <authorList>
            <person name="Palmer J.M."/>
        </authorList>
    </citation>
    <scope>NUCLEOTIDE SEQUENCE</scope>
    <source>
        <strain evidence="9">SCRP734</strain>
    </source>
</reference>
<accession>A0A8T1WMQ7</accession>
<dbReference type="AlphaFoldDB" id="A0A8T1WMQ7"/>
<dbReference type="GO" id="GO:0015203">
    <property type="term" value="F:polyamine transmembrane transporter activity"/>
    <property type="evidence" value="ECO:0007669"/>
    <property type="project" value="UniProtKB-ARBA"/>
</dbReference>
<evidence type="ECO:0000313" key="9">
    <source>
        <dbReference type="EMBL" id="KAG7393273.1"/>
    </source>
</evidence>
<protein>
    <recommendedName>
        <fullName evidence="11">Amino Acid-Polyamine-Organocation (APC) Family</fullName>
    </recommendedName>
</protein>
<dbReference type="PIRSF" id="PIRSF006060">
    <property type="entry name" value="AA_transporter"/>
    <property type="match status" value="1"/>
</dbReference>
<evidence type="ECO:0000256" key="1">
    <source>
        <dbReference type="ARBA" id="ARBA00004651"/>
    </source>
</evidence>
<evidence type="ECO:0000256" key="8">
    <source>
        <dbReference type="SAM" id="Phobius"/>
    </source>
</evidence>
<comment type="caution">
    <text evidence="9">The sequence shown here is derived from an EMBL/GenBank/DDBJ whole genome shotgun (WGS) entry which is preliminary data.</text>
</comment>
<keyword evidence="6 8" id="KW-0472">Membrane</keyword>
<dbReference type="Pfam" id="PF13520">
    <property type="entry name" value="AA_permease_2"/>
    <property type="match status" value="1"/>
</dbReference>
<feature type="transmembrane region" description="Helical" evidence="8">
    <location>
        <begin position="213"/>
        <end position="231"/>
    </location>
</feature>
<dbReference type="PANTHER" id="PTHR45826">
    <property type="entry name" value="POLYAMINE TRANSPORTER PUT1"/>
    <property type="match status" value="1"/>
</dbReference>
<dbReference type="PANTHER" id="PTHR45826:SF2">
    <property type="entry name" value="AMINO ACID TRANSPORTER"/>
    <property type="match status" value="1"/>
</dbReference>
<dbReference type="OrthoDB" id="5982228at2759"/>
<comment type="similarity">
    <text evidence="7">Belongs to the amino acid-polyamine-organocation (APC) superfamily. Polyamine:cation symporter (PHS) (TC 2.A.3.12) family.</text>
</comment>
<evidence type="ECO:0000256" key="5">
    <source>
        <dbReference type="ARBA" id="ARBA00022989"/>
    </source>
</evidence>
<evidence type="ECO:0000256" key="3">
    <source>
        <dbReference type="ARBA" id="ARBA00022475"/>
    </source>
</evidence>
<proteinExistence type="inferred from homology"/>
<gene>
    <name evidence="9" type="ORF">PHYPSEUDO_011278</name>
</gene>
<feature type="transmembrane region" description="Helical" evidence="8">
    <location>
        <begin position="238"/>
        <end position="258"/>
    </location>
</feature>
<feature type="transmembrane region" description="Helical" evidence="8">
    <location>
        <begin position="510"/>
        <end position="529"/>
    </location>
</feature>
<evidence type="ECO:0000256" key="4">
    <source>
        <dbReference type="ARBA" id="ARBA00022692"/>
    </source>
</evidence>
<evidence type="ECO:0000256" key="7">
    <source>
        <dbReference type="ARBA" id="ARBA00024041"/>
    </source>
</evidence>
<keyword evidence="4 8" id="KW-0812">Transmembrane</keyword>
<evidence type="ECO:0000313" key="10">
    <source>
        <dbReference type="Proteomes" id="UP000694044"/>
    </source>
</evidence>
<dbReference type="EMBL" id="JAGDFM010000005">
    <property type="protein sequence ID" value="KAG7393273.1"/>
    <property type="molecule type" value="Genomic_DNA"/>
</dbReference>
<feature type="transmembrane region" description="Helical" evidence="8">
    <location>
        <begin position="449"/>
        <end position="466"/>
    </location>
</feature>
<organism evidence="9 10">
    <name type="scientific">Phytophthora pseudosyringae</name>
    <dbReference type="NCBI Taxonomy" id="221518"/>
    <lineage>
        <taxon>Eukaryota</taxon>
        <taxon>Sar</taxon>
        <taxon>Stramenopiles</taxon>
        <taxon>Oomycota</taxon>
        <taxon>Peronosporomycetes</taxon>
        <taxon>Peronosporales</taxon>
        <taxon>Peronosporaceae</taxon>
        <taxon>Phytophthora</taxon>
    </lineage>
</organism>
<feature type="transmembrane region" description="Helical" evidence="8">
    <location>
        <begin position="487"/>
        <end position="504"/>
    </location>
</feature>
<keyword evidence="2" id="KW-0813">Transport</keyword>
<name>A0A8T1WMQ7_9STRA</name>
<evidence type="ECO:0008006" key="11">
    <source>
        <dbReference type="Google" id="ProtNLM"/>
    </source>
</evidence>
<keyword evidence="10" id="KW-1185">Reference proteome</keyword>
<dbReference type="InterPro" id="IPR002293">
    <property type="entry name" value="AA/rel_permease1"/>
</dbReference>
<feature type="transmembrane region" description="Helical" evidence="8">
    <location>
        <begin position="126"/>
        <end position="148"/>
    </location>
</feature>
<feature type="transmembrane region" description="Helical" evidence="8">
    <location>
        <begin position="96"/>
        <end position="114"/>
    </location>
</feature>
<keyword evidence="3" id="KW-1003">Cell membrane</keyword>
<feature type="transmembrane region" description="Helical" evidence="8">
    <location>
        <begin position="160"/>
        <end position="181"/>
    </location>
</feature>
<dbReference type="GO" id="GO:0005886">
    <property type="term" value="C:plasma membrane"/>
    <property type="evidence" value="ECO:0007669"/>
    <property type="project" value="UniProtKB-SubCell"/>
</dbReference>
<evidence type="ECO:0000256" key="2">
    <source>
        <dbReference type="ARBA" id="ARBA00022448"/>
    </source>
</evidence>
<sequence length="544" mass="59203">MTASELKTSMLTAVHSPKGGAYDGQLLLTPARLPDIWDSNERLTLQTSTSTNQPCRCCKCRLNDHSCVSIASSLNGSVQWRPSNLEPTKEELQRQLTVSGIVGLCYFSVCGGPIGSEYIISSGGPLVGFIFLLVFPFALGLPIAFITAELSTAYPHDGGYTVWVLQAFGPFWAFQTGYWSWLSGVIDNAIYPGLALATATEVYGPIGSSTAEYFIKAAIAVLLALPNLFGIQIVGNGMVALSAFVMIPFVVLAVWGLVKGNDWGALGEVRRSDIAYDDSGDFVSMSGSIDIDWSNLINTLFWNFNGAVNMSVFGGEVVNPGRTYPRAMLVSVLLIALTYIIPLFGATVFNSPHWTTWEDGSFSSIASDLGGDFLSTWIMLASFGSNAGMYVAELFCDSFQIMGMAQCGLAPAFLKARNKRFDTPHHAVFASLIVIFVLIKFDFADILNMTNALSAFYQILIFGAFIKLRYTEPDLHRPFKVPGSMSVIWIGLLIPTALLLYIAVDVFFTLAPALIVTGVTLAGLVYGYWKKFSRVQFHDLSLEA</sequence>
<feature type="transmembrane region" description="Helical" evidence="8">
    <location>
        <begin position="369"/>
        <end position="392"/>
    </location>
</feature>
<dbReference type="InterPro" id="IPR044566">
    <property type="entry name" value="RMV1-like"/>
</dbReference>
<dbReference type="Proteomes" id="UP000694044">
    <property type="component" value="Unassembled WGS sequence"/>
</dbReference>
<feature type="transmembrane region" description="Helical" evidence="8">
    <location>
        <begin position="327"/>
        <end position="349"/>
    </location>
</feature>
<comment type="subcellular location">
    <subcellularLocation>
        <location evidence="1">Cell membrane</location>
        <topology evidence="1">Multi-pass membrane protein</topology>
    </subcellularLocation>
</comment>
<keyword evidence="5 8" id="KW-1133">Transmembrane helix</keyword>
<feature type="transmembrane region" description="Helical" evidence="8">
    <location>
        <begin position="426"/>
        <end position="443"/>
    </location>
</feature>
<evidence type="ECO:0000256" key="6">
    <source>
        <dbReference type="ARBA" id="ARBA00023136"/>
    </source>
</evidence>